<evidence type="ECO:0000313" key="2">
    <source>
        <dbReference type="EMBL" id="KAK3307186.1"/>
    </source>
</evidence>
<organism evidence="2 3">
    <name type="scientific">Chaetomium strumarium</name>
    <dbReference type="NCBI Taxonomy" id="1170767"/>
    <lineage>
        <taxon>Eukaryota</taxon>
        <taxon>Fungi</taxon>
        <taxon>Dikarya</taxon>
        <taxon>Ascomycota</taxon>
        <taxon>Pezizomycotina</taxon>
        <taxon>Sordariomycetes</taxon>
        <taxon>Sordariomycetidae</taxon>
        <taxon>Sordariales</taxon>
        <taxon>Chaetomiaceae</taxon>
        <taxon>Chaetomium</taxon>
    </lineage>
</organism>
<dbReference type="GeneID" id="87886684"/>
<gene>
    <name evidence="2" type="ORF">B0T15DRAFT_510488</name>
</gene>
<reference evidence="2" key="1">
    <citation type="journal article" date="2023" name="Mol. Phylogenet. Evol.">
        <title>Genome-scale phylogeny and comparative genomics of the fungal order Sordariales.</title>
        <authorList>
            <person name="Hensen N."/>
            <person name="Bonometti L."/>
            <person name="Westerberg I."/>
            <person name="Brannstrom I.O."/>
            <person name="Guillou S."/>
            <person name="Cros-Aarteil S."/>
            <person name="Calhoun S."/>
            <person name="Haridas S."/>
            <person name="Kuo A."/>
            <person name="Mondo S."/>
            <person name="Pangilinan J."/>
            <person name="Riley R."/>
            <person name="LaButti K."/>
            <person name="Andreopoulos B."/>
            <person name="Lipzen A."/>
            <person name="Chen C."/>
            <person name="Yan M."/>
            <person name="Daum C."/>
            <person name="Ng V."/>
            <person name="Clum A."/>
            <person name="Steindorff A."/>
            <person name="Ohm R.A."/>
            <person name="Martin F."/>
            <person name="Silar P."/>
            <person name="Natvig D.O."/>
            <person name="Lalanne C."/>
            <person name="Gautier V."/>
            <person name="Ament-Velasquez S.L."/>
            <person name="Kruys A."/>
            <person name="Hutchinson M.I."/>
            <person name="Powell A.J."/>
            <person name="Barry K."/>
            <person name="Miller A.N."/>
            <person name="Grigoriev I.V."/>
            <person name="Debuchy R."/>
            <person name="Gladieux P."/>
            <person name="Hiltunen Thoren M."/>
            <person name="Johannesson H."/>
        </authorList>
    </citation>
    <scope>NUCLEOTIDE SEQUENCE</scope>
    <source>
        <strain evidence="2">CBS 333.67</strain>
    </source>
</reference>
<accession>A0AAJ0M301</accession>
<sequence>MPVWETAAGSLAPASTQFLSDSQRRQFSVTYGPPTPAENVEETEDICIAQLRKHVDHLRPGVYGIRFSEPDGPVTISTPARDDVKGVIFTLYEIITPGRAFPGDVKLDSDIEAFRAVLDAWVKKRRRMMEYQPAESWIRWPFMREPPPARVPRFVPDGEITKIETENSTIRVRQHLVRMGEPFWKWERPASYQTAEAPGNGYTCHCQDDSEEGLAKKREEPSRKQEGLLRKQRGQAKE</sequence>
<comment type="caution">
    <text evidence="2">The sequence shown here is derived from an EMBL/GenBank/DDBJ whole genome shotgun (WGS) entry which is preliminary data.</text>
</comment>
<name>A0AAJ0M301_9PEZI</name>
<dbReference type="Proteomes" id="UP001273166">
    <property type="component" value="Unassembled WGS sequence"/>
</dbReference>
<evidence type="ECO:0000256" key="1">
    <source>
        <dbReference type="SAM" id="MobiDB-lite"/>
    </source>
</evidence>
<keyword evidence="3" id="KW-1185">Reference proteome</keyword>
<dbReference type="EMBL" id="JAUDZG010000003">
    <property type="protein sequence ID" value="KAK3307186.1"/>
    <property type="molecule type" value="Genomic_DNA"/>
</dbReference>
<evidence type="ECO:0000313" key="3">
    <source>
        <dbReference type="Proteomes" id="UP001273166"/>
    </source>
</evidence>
<dbReference type="RefSeq" id="XP_062722966.1">
    <property type="nucleotide sequence ID" value="XM_062867855.1"/>
</dbReference>
<reference evidence="2" key="2">
    <citation type="submission" date="2023-06" db="EMBL/GenBank/DDBJ databases">
        <authorList>
            <consortium name="Lawrence Berkeley National Laboratory"/>
            <person name="Mondo S.J."/>
            <person name="Hensen N."/>
            <person name="Bonometti L."/>
            <person name="Westerberg I."/>
            <person name="Brannstrom I.O."/>
            <person name="Guillou S."/>
            <person name="Cros-Aarteil S."/>
            <person name="Calhoun S."/>
            <person name="Haridas S."/>
            <person name="Kuo A."/>
            <person name="Pangilinan J."/>
            <person name="Riley R."/>
            <person name="Labutti K."/>
            <person name="Andreopoulos B."/>
            <person name="Lipzen A."/>
            <person name="Chen C."/>
            <person name="Yanf M."/>
            <person name="Daum C."/>
            <person name="Ng V."/>
            <person name="Clum A."/>
            <person name="Steindorff A."/>
            <person name="Ohm R."/>
            <person name="Martin F."/>
            <person name="Silar P."/>
            <person name="Natvig D."/>
            <person name="Lalanne C."/>
            <person name="Gautier V."/>
            <person name="Ament-Velasquez S.L."/>
            <person name="Kruys A."/>
            <person name="Hutchinson M.I."/>
            <person name="Powell A.J."/>
            <person name="Barry K."/>
            <person name="Miller A.N."/>
            <person name="Grigoriev I.V."/>
            <person name="Debuchy R."/>
            <person name="Gladieux P."/>
            <person name="Thoren M.H."/>
            <person name="Johannesson H."/>
        </authorList>
    </citation>
    <scope>NUCLEOTIDE SEQUENCE</scope>
    <source>
        <strain evidence="2">CBS 333.67</strain>
    </source>
</reference>
<dbReference type="AlphaFoldDB" id="A0AAJ0M301"/>
<proteinExistence type="predicted"/>
<feature type="region of interest" description="Disordered" evidence="1">
    <location>
        <begin position="197"/>
        <end position="238"/>
    </location>
</feature>
<protein>
    <submittedName>
        <fullName evidence="2">Uncharacterized protein</fullName>
    </submittedName>
</protein>
<feature type="compositionally biased region" description="Basic and acidic residues" evidence="1">
    <location>
        <begin position="213"/>
        <end position="238"/>
    </location>
</feature>